<evidence type="ECO:0000313" key="1">
    <source>
        <dbReference type="EMBL" id="KNZ56387.1"/>
    </source>
</evidence>
<proteinExistence type="predicted"/>
<gene>
    <name evidence="1" type="ORF">VP01_2416g8</name>
</gene>
<sequence length="59" mass="6780">MEDATLSCQRCLNFDRKKSSDIDLEDPKYNHSPFSNACPICTKEKATLSKYKNLPQKQV</sequence>
<dbReference type="Proteomes" id="UP000037035">
    <property type="component" value="Unassembled WGS sequence"/>
</dbReference>
<dbReference type="EMBL" id="LAVV01007299">
    <property type="protein sequence ID" value="KNZ56387.1"/>
    <property type="molecule type" value="Genomic_DNA"/>
</dbReference>
<reference evidence="1 2" key="1">
    <citation type="submission" date="2015-08" db="EMBL/GenBank/DDBJ databases">
        <title>Next Generation Sequencing and Analysis of the Genome of Puccinia sorghi L Schw, the Causal Agent of Maize Common Rust.</title>
        <authorList>
            <person name="Rochi L."/>
            <person name="Burguener G."/>
            <person name="Darino M."/>
            <person name="Turjanski A."/>
            <person name="Kreff E."/>
            <person name="Dieguez M.J."/>
            <person name="Sacco F."/>
        </authorList>
    </citation>
    <scope>NUCLEOTIDE SEQUENCE [LARGE SCALE GENOMIC DNA]</scope>
    <source>
        <strain evidence="1 2">RO10H11247</strain>
    </source>
</reference>
<comment type="caution">
    <text evidence="1">The sequence shown here is derived from an EMBL/GenBank/DDBJ whole genome shotgun (WGS) entry which is preliminary data.</text>
</comment>
<dbReference type="OrthoDB" id="2506424at2759"/>
<dbReference type="VEuPathDB" id="FungiDB:VP01_2416g8"/>
<keyword evidence="2" id="KW-1185">Reference proteome</keyword>
<protein>
    <submittedName>
        <fullName evidence="1">Uncharacterized protein</fullName>
    </submittedName>
</protein>
<organism evidence="1 2">
    <name type="scientific">Puccinia sorghi</name>
    <dbReference type="NCBI Taxonomy" id="27349"/>
    <lineage>
        <taxon>Eukaryota</taxon>
        <taxon>Fungi</taxon>
        <taxon>Dikarya</taxon>
        <taxon>Basidiomycota</taxon>
        <taxon>Pucciniomycotina</taxon>
        <taxon>Pucciniomycetes</taxon>
        <taxon>Pucciniales</taxon>
        <taxon>Pucciniaceae</taxon>
        <taxon>Puccinia</taxon>
    </lineage>
</organism>
<dbReference type="STRING" id="27349.A0A0L6V796"/>
<accession>A0A0L6V796</accession>
<evidence type="ECO:0000313" key="2">
    <source>
        <dbReference type="Proteomes" id="UP000037035"/>
    </source>
</evidence>
<dbReference type="AlphaFoldDB" id="A0A0L6V796"/>
<name>A0A0L6V796_9BASI</name>